<feature type="chain" id="PRO_5023024805" evidence="1">
    <location>
        <begin position="23"/>
        <end position="488"/>
    </location>
</feature>
<organism evidence="3 4">
    <name type="scientific">Antarcticibacterium arcticum</name>
    <dbReference type="NCBI Taxonomy" id="2585771"/>
    <lineage>
        <taxon>Bacteria</taxon>
        <taxon>Pseudomonadati</taxon>
        <taxon>Bacteroidota</taxon>
        <taxon>Flavobacteriia</taxon>
        <taxon>Flavobacteriales</taxon>
        <taxon>Flavobacteriaceae</taxon>
        <taxon>Antarcticibacterium</taxon>
    </lineage>
</organism>
<dbReference type="RefSeq" id="WP_146835511.1">
    <property type="nucleotide sequence ID" value="NZ_CP042476.1"/>
</dbReference>
<evidence type="ECO:0000313" key="4">
    <source>
        <dbReference type="Proteomes" id="UP000321954"/>
    </source>
</evidence>
<dbReference type="SUPFAM" id="SSF54427">
    <property type="entry name" value="NTF2-like"/>
    <property type="match status" value="1"/>
</dbReference>
<dbReference type="Gene3D" id="3.40.710.10">
    <property type="entry name" value="DD-peptidase/beta-lactamase superfamily"/>
    <property type="match status" value="1"/>
</dbReference>
<dbReference type="EMBL" id="CP042476">
    <property type="protein sequence ID" value="QED38419.1"/>
    <property type="molecule type" value="Genomic_DNA"/>
</dbReference>
<proteinExistence type="predicted"/>
<evidence type="ECO:0000259" key="2">
    <source>
        <dbReference type="Pfam" id="PF00144"/>
    </source>
</evidence>
<keyword evidence="1" id="KW-0732">Signal</keyword>
<reference evidence="3 4" key="1">
    <citation type="submission" date="2019-08" db="EMBL/GenBank/DDBJ databases">
        <title>Antarcticibacterium arcticum sp. nov., a bacterium isolated from marine sediment of the Canadian Beaufort Sea.</title>
        <authorList>
            <person name="Lee Y.M."/>
            <person name="Baek K."/>
            <person name="Lee D.-H."/>
            <person name="Shin S.C."/>
            <person name="Jin Y.K."/>
            <person name="Park Y."/>
        </authorList>
    </citation>
    <scope>NUCLEOTIDE SEQUENCE [LARGE SCALE GENOMIC DNA]</scope>
    <source>
        <strain evidence="3 4">PAMC 28998</strain>
    </source>
</reference>
<protein>
    <submittedName>
        <fullName evidence="3">Serine hydrolase</fullName>
    </submittedName>
</protein>
<sequence length="488" mass="56101">MMTKHLILTLATLAAPILYSQAQVDKSAPLFLELKKQDSLFFERGFNQCDLTYLENTIASDLRFYHDKSGFQDRNAFFDNTRKYICSDSGKKPIRKPETGSLSLFPLYENGNLYGAIQSGIHHFFIRETGKEDVWTGTAKFTNVWTLDDNVWKLSEVLSYDHREPQSGNLKLSSLDQLLKENKVPAMGLGIIENGRLTNIEVYGSLDTQNKAPYNSIFKVASLTKPVFALTILKLIDLGLLDLDEPLYKYWVDPDLKEDMRYKKLTPRLILSHQTGFPNWRYLDKANRLTFEFEPGTRYQYSGEGFEYLRKAIEQKLGNTLEDLANEHLFTPAGMKDTRFWWDASMDEDRYARNFDVNGEEIETFKYYEANSAANLLTTVEDYGLFLEYVVNGAGISEKLFSEMQKYQVKLKENDYFGLGWEILTGFQNGEHALIHTGKDPGVSTLAVIFPKSRNGYLIFMNGDSAGNVYEELLTKRLYLGGELWNRR</sequence>
<dbReference type="PANTHER" id="PTHR43283">
    <property type="entry name" value="BETA-LACTAMASE-RELATED"/>
    <property type="match status" value="1"/>
</dbReference>
<feature type="domain" description="Beta-lactamase-related" evidence="2">
    <location>
        <begin position="176"/>
        <end position="466"/>
    </location>
</feature>
<dbReference type="Proteomes" id="UP000321954">
    <property type="component" value="Chromosome"/>
</dbReference>
<accession>A0A5B8YQY4</accession>
<dbReference type="GO" id="GO:0016787">
    <property type="term" value="F:hydrolase activity"/>
    <property type="evidence" value="ECO:0007669"/>
    <property type="project" value="UniProtKB-KW"/>
</dbReference>
<dbReference type="PANTHER" id="PTHR43283:SF18">
    <property type="match status" value="1"/>
</dbReference>
<name>A0A5B8YQY4_9FLAO</name>
<dbReference type="InterPro" id="IPR050789">
    <property type="entry name" value="Diverse_Enzym_Activities"/>
</dbReference>
<gene>
    <name evidence="3" type="ORF">FK178_12150</name>
</gene>
<dbReference type="Pfam" id="PF00144">
    <property type="entry name" value="Beta-lactamase"/>
    <property type="match status" value="1"/>
</dbReference>
<dbReference type="InterPro" id="IPR012338">
    <property type="entry name" value="Beta-lactam/transpept-like"/>
</dbReference>
<dbReference type="AlphaFoldDB" id="A0A5B8YQY4"/>
<evidence type="ECO:0000256" key="1">
    <source>
        <dbReference type="SAM" id="SignalP"/>
    </source>
</evidence>
<dbReference type="SUPFAM" id="SSF56601">
    <property type="entry name" value="beta-lactamase/transpeptidase-like"/>
    <property type="match status" value="1"/>
</dbReference>
<keyword evidence="4" id="KW-1185">Reference proteome</keyword>
<dbReference type="OrthoDB" id="1357763at2"/>
<keyword evidence="3" id="KW-0378">Hydrolase</keyword>
<dbReference type="KEGG" id="anp:FK178_12150"/>
<evidence type="ECO:0000313" key="3">
    <source>
        <dbReference type="EMBL" id="QED38419.1"/>
    </source>
</evidence>
<dbReference type="InterPro" id="IPR001466">
    <property type="entry name" value="Beta-lactam-related"/>
</dbReference>
<dbReference type="InterPro" id="IPR032710">
    <property type="entry name" value="NTF2-like_dom_sf"/>
</dbReference>
<feature type="signal peptide" evidence="1">
    <location>
        <begin position="1"/>
        <end position="22"/>
    </location>
</feature>